<comment type="similarity">
    <text evidence="2">Belongs to the major facilitator superfamily. Bcr/CmlA family.</text>
</comment>
<keyword evidence="11" id="KW-1185">Reference proteome</keyword>
<dbReference type="Proteomes" id="UP001580928">
    <property type="component" value="Unassembled WGS sequence"/>
</dbReference>
<keyword evidence="6 8" id="KW-1133">Transmembrane helix</keyword>
<comment type="subcellular location">
    <subcellularLocation>
        <location evidence="1">Cell membrane</location>
        <topology evidence="1">Multi-pass membrane protein</topology>
    </subcellularLocation>
</comment>
<name>A0ABV5CIE3_9SPHI</name>
<reference evidence="10 11" key="1">
    <citation type="submission" date="2024-04" db="EMBL/GenBank/DDBJ databases">
        <title>Albibacterium profundi sp. nov., isolated from sediment of the Challenger Deep of Mariana Trench.</title>
        <authorList>
            <person name="Wang Y."/>
        </authorList>
    </citation>
    <scope>NUCLEOTIDE SEQUENCE [LARGE SCALE GENOMIC DNA]</scope>
    <source>
        <strain evidence="10 11">RHL897</strain>
    </source>
</reference>
<proteinExistence type="inferred from homology"/>
<dbReference type="RefSeq" id="WP_375557691.1">
    <property type="nucleotide sequence ID" value="NZ_JBBVGT010000002.1"/>
</dbReference>
<evidence type="ECO:0000256" key="7">
    <source>
        <dbReference type="ARBA" id="ARBA00023136"/>
    </source>
</evidence>
<dbReference type="EMBL" id="JBBVGT010000002">
    <property type="protein sequence ID" value="MFB5946162.1"/>
    <property type="molecule type" value="Genomic_DNA"/>
</dbReference>
<dbReference type="PANTHER" id="PTHR23502:SF132">
    <property type="entry name" value="POLYAMINE TRANSPORTER 2-RELATED"/>
    <property type="match status" value="1"/>
</dbReference>
<dbReference type="Gene3D" id="1.20.1720.10">
    <property type="entry name" value="Multidrug resistance protein D"/>
    <property type="match status" value="1"/>
</dbReference>
<dbReference type="InterPro" id="IPR011701">
    <property type="entry name" value="MFS"/>
</dbReference>
<dbReference type="InterPro" id="IPR004812">
    <property type="entry name" value="Efflux_drug-R_Bcr/CmlA"/>
</dbReference>
<evidence type="ECO:0000256" key="1">
    <source>
        <dbReference type="ARBA" id="ARBA00004651"/>
    </source>
</evidence>
<dbReference type="Pfam" id="PF07690">
    <property type="entry name" value="MFS_1"/>
    <property type="match status" value="1"/>
</dbReference>
<evidence type="ECO:0000313" key="10">
    <source>
        <dbReference type="EMBL" id="MFB5946162.1"/>
    </source>
</evidence>
<evidence type="ECO:0000256" key="4">
    <source>
        <dbReference type="ARBA" id="ARBA00022475"/>
    </source>
</evidence>
<dbReference type="CDD" id="cd17320">
    <property type="entry name" value="MFS_MdfA_MDR_like"/>
    <property type="match status" value="1"/>
</dbReference>
<evidence type="ECO:0000259" key="9">
    <source>
        <dbReference type="PROSITE" id="PS50850"/>
    </source>
</evidence>
<evidence type="ECO:0000256" key="5">
    <source>
        <dbReference type="ARBA" id="ARBA00022692"/>
    </source>
</evidence>
<gene>
    <name evidence="10" type="ORF">WKR92_09990</name>
</gene>
<keyword evidence="5 8" id="KW-0812">Transmembrane</keyword>
<feature type="transmembrane region" description="Helical" evidence="8">
    <location>
        <begin position="370"/>
        <end position="390"/>
    </location>
</feature>
<keyword evidence="3" id="KW-0813">Transport</keyword>
<evidence type="ECO:0000256" key="3">
    <source>
        <dbReference type="ARBA" id="ARBA00022448"/>
    </source>
</evidence>
<dbReference type="PANTHER" id="PTHR23502">
    <property type="entry name" value="MAJOR FACILITATOR SUPERFAMILY"/>
    <property type="match status" value="1"/>
</dbReference>
<evidence type="ECO:0000256" key="6">
    <source>
        <dbReference type="ARBA" id="ARBA00022989"/>
    </source>
</evidence>
<feature type="transmembrane region" description="Helical" evidence="8">
    <location>
        <begin position="252"/>
        <end position="271"/>
    </location>
</feature>
<feature type="transmembrane region" description="Helical" evidence="8">
    <location>
        <begin position="164"/>
        <end position="185"/>
    </location>
</feature>
<protein>
    <submittedName>
        <fullName evidence="10">Multidrug effflux MFS transporter</fullName>
    </submittedName>
</protein>
<evidence type="ECO:0000256" key="2">
    <source>
        <dbReference type="ARBA" id="ARBA00006236"/>
    </source>
</evidence>
<dbReference type="PROSITE" id="PS50850">
    <property type="entry name" value="MFS"/>
    <property type="match status" value="1"/>
</dbReference>
<comment type="caution">
    <text evidence="10">The sequence shown here is derived from an EMBL/GenBank/DDBJ whole genome shotgun (WGS) entry which is preliminary data.</text>
</comment>
<sequence>MTIEKNKRFIIILLLGLLSALGPFSIDMYLPGFQAIATDLGTNIEQIQMSLTSFFIGIASGQIIYGPLLDRFGRKTPLVIGLFIYVAASIGCVFIQTAEGLILLRFIQALGSCAGMVAARALVRDFFPASETAKIFSMLMLVIGVSPILAPTLGGYVIHLWGWHFIFAFLAILTTIIALGVIFILPKSKPNPHLSLMPKPIITSFWQVLKTREFIIYAVTGGTASSGMYAYLSGSPFVMMDVYGLTEQQYGWVFGLVAAGLITASQLNNLLLKRHSSASVAHYALMMQAFIGFALFLFAVLDMLSLFGIIALIFCFLACQGFVFPNTSALALNPFTKSTGSASALLGSIQLSIGAVASAMVSLLHNNTSVPMTAIMAFCAVSSYLVLIVAGRISSKKVKVSKNPI</sequence>
<evidence type="ECO:0000256" key="8">
    <source>
        <dbReference type="SAM" id="Phobius"/>
    </source>
</evidence>
<feature type="transmembrane region" description="Helical" evidence="8">
    <location>
        <begin position="344"/>
        <end position="364"/>
    </location>
</feature>
<feature type="transmembrane region" description="Helical" evidence="8">
    <location>
        <begin position="102"/>
        <end position="123"/>
    </location>
</feature>
<organism evidence="10 11">
    <name type="scientific">Albibacterium profundi</name>
    <dbReference type="NCBI Taxonomy" id="3134906"/>
    <lineage>
        <taxon>Bacteria</taxon>
        <taxon>Pseudomonadati</taxon>
        <taxon>Bacteroidota</taxon>
        <taxon>Sphingobacteriia</taxon>
        <taxon>Sphingobacteriales</taxon>
        <taxon>Sphingobacteriaceae</taxon>
        <taxon>Albibacterium</taxon>
    </lineage>
</organism>
<evidence type="ECO:0000313" key="11">
    <source>
        <dbReference type="Proteomes" id="UP001580928"/>
    </source>
</evidence>
<feature type="transmembrane region" description="Helical" evidence="8">
    <location>
        <begin position="214"/>
        <end position="232"/>
    </location>
</feature>
<feature type="transmembrane region" description="Helical" evidence="8">
    <location>
        <begin position="47"/>
        <end position="66"/>
    </location>
</feature>
<dbReference type="InterPro" id="IPR036259">
    <property type="entry name" value="MFS_trans_sf"/>
</dbReference>
<keyword evidence="7 8" id="KW-0472">Membrane</keyword>
<dbReference type="NCBIfam" id="TIGR00710">
    <property type="entry name" value="efflux_Bcr_CflA"/>
    <property type="match status" value="1"/>
</dbReference>
<feature type="transmembrane region" description="Helical" evidence="8">
    <location>
        <begin position="135"/>
        <end position="158"/>
    </location>
</feature>
<dbReference type="SUPFAM" id="SSF103473">
    <property type="entry name" value="MFS general substrate transporter"/>
    <property type="match status" value="1"/>
</dbReference>
<dbReference type="InterPro" id="IPR020846">
    <property type="entry name" value="MFS_dom"/>
</dbReference>
<feature type="transmembrane region" description="Helical" evidence="8">
    <location>
        <begin position="307"/>
        <end position="332"/>
    </location>
</feature>
<keyword evidence="4" id="KW-1003">Cell membrane</keyword>
<accession>A0ABV5CIE3</accession>
<feature type="transmembrane region" description="Helical" evidence="8">
    <location>
        <begin position="283"/>
        <end position="301"/>
    </location>
</feature>
<feature type="domain" description="Major facilitator superfamily (MFS) profile" evidence="9">
    <location>
        <begin position="8"/>
        <end position="394"/>
    </location>
</feature>
<feature type="transmembrane region" description="Helical" evidence="8">
    <location>
        <begin position="78"/>
        <end position="96"/>
    </location>
</feature>